<keyword evidence="10" id="KW-0464">Manganese</keyword>
<dbReference type="EMBL" id="MTLA01000109">
    <property type="protein sequence ID" value="OOP68421.1"/>
    <property type="molecule type" value="Genomic_DNA"/>
</dbReference>
<dbReference type="Proteomes" id="UP000189761">
    <property type="component" value="Unassembled WGS sequence"/>
</dbReference>
<evidence type="ECO:0000256" key="10">
    <source>
        <dbReference type="PIRSR" id="PIRSR005091-2"/>
    </source>
</evidence>
<keyword evidence="15" id="KW-1185">Reference proteome</keyword>
<evidence type="ECO:0000256" key="7">
    <source>
        <dbReference type="ARBA" id="ARBA00023136"/>
    </source>
</evidence>
<evidence type="ECO:0000256" key="12">
    <source>
        <dbReference type="SAM" id="Phobius"/>
    </source>
</evidence>
<dbReference type="CDD" id="cd16015">
    <property type="entry name" value="LTA_synthase"/>
    <property type="match status" value="1"/>
</dbReference>
<evidence type="ECO:0000313" key="14">
    <source>
        <dbReference type="EMBL" id="OOP68421.1"/>
    </source>
</evidence>
<keyword evidence="6 12" id="KW-1133">Transmembrane helix</keyword>
<feature type="transmembrane region" description="Helical" evidence="12">
    <location>
        <begin position="12"/>
        <end position="29"/>
    </location>
</feature>
<feature type="binding site" evidence="11">
    <location>
        <position position="283"/>
    </location>
    <ligand>
        <name>Mn(2+)</name>
        <dbReference type="ChEBI" id="CHEBI:29035"/>
    </ligand>
</feature>
<feature type="transmembrane region" description="Helical" evidence="12">
    <location>
        <begin position="143"/>
        <end position="161"/>
    </location>
</feature>
<dbReference type="InterPro" id="IPR012160">
    <property type="entry name" value="LtaS-like"/>
</dbReference>
<comment type="similarity">
    <text evidence="3 8">Belongs to the LTA synthase family.</text>
</comment>
<dbReference type="InterPro" id="IPR000917">
    <property type="entry name" value="Sulfatase_N"/>
</dbReference>
<feature type="transmembrane region" description="Helical" evidence="12">
    <location>
        <begin position="173"/>
        <end position="192"/>
    </location>
</feature>
<dbReference type="GO" id="GO:0046872">
    <property type="term" value="F:metal ion binding"/>
    <property type="evidence" value="ECO:0007669"/>
    <property type="project" value="UniProtKB-KW"/>
</dbReference>
<accession>A0A8E2I7Z7</accession>
<reference evidence="14 15" key="1">
    <citation type="submission" date="2017-01" db="EMBL/GenBank/DDBJ databases">
        <title>Draft genome sequence of Bacillus oleronius.</title>
        <authorList>
            <person name="Allam M."/>
        </authorList>
    </citation>
    <scope>NUCLEOTIDE SEQUENCE [LARGE SCALE GENOMIC DNA]</scope>
    <source>
        <strain evidence="14 15">DSM 9356</strain>
    </source>
</reference>
<dbReference type="PANTHER" id="PTHR47371:SF3">
    <property type="entry name" value="PHOSPHOGLYCEROL TRANSFERASE I"/>
    <property type="match status" value="1"/>
</dbReference>
<dbReference type="AlphaFoldDB" id="A0A8E2I7Z7"/>
<dbReference type="GO" id="GO:0005886">
    <property type="term" value="C:plasma membrane"/>
    <property type="evidence" value="ECO:0007669"/>
    <property type="project" value="UniProtKB-SubCell"/>
</dbReference>
<feature type="active site" evidence="9">
    <location>
        <position position="325"/>
    </location>
</feature>
<keyword evidence="5 12" id="KW-0812">Transmembrane</keyword>
<dbReference type="PIRSF" id="PIRSF005091">
    <property type="entry name" value="Mmb_sulf_HI1246"/>
    <property type="match status" value="1"/>
</dbReference>
<protein>
    <recommendedName>
        <fullName evidence="13">Sulfatase N-terminal domain-containing protein</fullName>
    </recommendedName>
</protein>
<dbReference type="Gene3D" id="3.30.1120.170">
    <property type="match status" value="1"/>
</dbReference>
<feature type="binding site" evidence="10">
    <location>
        <position position="438"/>
    </location>
    <ligand>
        <name>substrate</name>
    </ligand>
</feature>
<evidence type="ECO:0000256" key="6">
    <source>
        <dbReference type="ARBA" id="ARBA00022989"/>
    </source>
</evidence>
<feature type="transmembrane region" description="Helical" evidence="12">
    <location>
        <begin position="88"/>
        <end position="111"/>
    </location>
</feature>
<evidence type="ECO:0000256" key="3">
    <source>
        <dbReference type="ARBA" id="ARBA00009983"/>
    </source>
</evidence>
<comment type="caution">
    <text evidence="14">The sequence shown here is derived from an EMBL/GenBank/DDBJ whole genome shotgun (WGS) entry which is preliminary data.</text>
</comment>
<organism evidence="14 15">
    <name type="scientific">Heyndrickxia oleronia</name>
    <dbReference type="NCBI Taxonomy" id="38875"/>
    <lineage>
        <taxon>Bacteria</taxon>
        <taxon>Bacillati</taxon>
        <taxon>Bacillota</taxon>
        <taxon>Bacilli</taxon>
        <taxon>Bacillales</taxon>
        <taxon>Bacillaceae</taxon>
        <taxon>Heyndrickxia</taxon>
    </lineage>
</organism>
<dbReference type="RefSeq" id="WP_078110126.1">
    <property type="nucleotide sequence ID" value="NZ_CP065424.1"/>
</dbReference>
<keyword evidence="7 8" id="KW-0472">Membrane</keyword>
<keyword evidence="10" id="KW-0479">Metal-binding</keyword>
<gene>
    <name evidence="14" type="ORF">BWZ43_10430</name>
</gene>
<evidence type="ECO:0000313" key="15">
    <source>
        <dbReference type="Proteomes" id="UP000189761"/>
    </source>
</evidence>
<feature type="domain" description="Sulfatase N-terminal" evidence="13">
    <location>
        <begin position="275"/>
        <end position="561"/>
    </location>
</feature>
<proteinExistence type="inferred from homology"/>
<feature type="binding site" evidence="11">
    <location>
        <position position="496"/>
    </location>
    <ligand>
        <name>Mn(2+)</name>
        <dbReference type="ChEBI" id="CHEBI:29035"/>
    </ligand>
</feature>
<evidence type="ECO:0000256" key="9">
    <source>
        <dbReference type="PIRSR" id="PIRSR005091-1"/>
    </source>
</evidence>
<dbReference type="SUPFAM" id="SSF53649">
    <property type="entry name" value="Alkaline phosphatase-like"/>
    <property type="match status" value="1"/>
</dbReference>
<name>A0A8E2I7Z7_9BACI</name>
<feature type="transmembrane region" description="Helical" evidence="12">
    <location>
        <begin position="59"/>
        <end position="81"/>
    </location>
</feature>
<dbReference type="PANTHER" id="PTHR47371">
    <property type="entry name" value="LIPOTEICHOIC ACID SYNTHASE"/>
    <property type="match status" value="1"/>
</dbReference>
<evidence type="ECO:0000259" key="13">
    <source>
        <dbReference type="Pfam" id="PF00884"/>
    </source>
</evidence>
<evidence type="ECO:0000256" key="8">
    <source>
        <dbReference type="PIRNR" id="PIRNR005091"/>
    </source>
</evidence>
<comment type="pathway">
    <text evidence="2">Cell wall biogenesis; lipoteichoic acid biosynthesis.</text>
</comment>
<sequence>MNKIWAFIKEHLAFIIFLMLITLKLHLFSKNTNTTFLLDNLGYFKNGFSVLFKQGSFEAFYTGLFLVSFGALLLLSFWTLFMSGRKQLIALFILNLVISFIAIADIIYYRYFHDILSIPVLSQANQTGAVSGSIKDLFQWKDLVFFIDLIILIPIIIFLYIRKIKWKKQIGFRGKAATSVLVAVIGFIFVYAPTQDYISKYGNVLFKQNWYNMSLFNKTGLIGFHAYDAYKFVDETFIHKTVISKEDKKKAQDWFKEHQKTLAANSPYDGIAKGKNIIMIQLEAFNNFFINQKVNGQEITPNINKLIKDSMYYKNFYHEAAQGRTSDAEFLTNESMYPLTSGSVYVRYGNQKFDGLATNLSKAGYTTAAFHAYEKSFWNRYVMYQNNGMQHFFGKDDFKPGEIAGWALGDRPFFQQAIDKMKTFDQPFYSFMISLTSHHPYEIQSQYKELNLEGYSGIFANYLQSVHYTDKAIGEMVERLKKEGLWDKSVLIMYGDHDYGVKEDANMTKIAGVENTPLNVERLYNQVPLIIHLPNDAGKGIYEKTAGQLDIAPTIFHLLGMKPNNLYMMGSNIVSKEDNLVVFRYGSFTNGKVYYKASQDGVFSNGICYDLKTEQETDVQQCKAGYDESRERLTISDHMIMGNLVTEFEGKQK</sequence>
<dbReference type="InterPro" id="IPR050448">
    <property type="entry name" value="OpgB/LTA_synthase_biosynth"/>
</dbReference>
<dbReference type="InterPro" id="IPR017850">
    <property type="entry name" value="Alkaline_phosphatase_core_sf"/>
</dbReference>
<evidence type="ECO:0000256" key="11">
    <source>
        <dbReference type="PIRSR" id="PIRSR005091-3"/>
    </source>
</evidence>
<dbReference type="Pfam" id="PF00884">
    <property type="entry name" value="Sulfatase"/>
    <property type="match status" value="1"/>
</dbReference>
<evidence type="ECO:0000256" key="4">
    <source>
        <dbReference type="ARBA" id="ARBA00022475"/>
    </source>
</evidence>
<keyword evidence="4 8" id="KW-1003">Cell membrane</keyword>
<comment type="subcellular location">
    <subcellularLocation>
        <location evidence="1">Cell membrane</location>
        <topology evidence="1">Multi-pass membrane protein</topology>
    </subcellularLocation>
</comment>
<evidence type="ECO:0000256" key="1">
    <source>
        <dbReference type="ARBA" id="ARBA00004651"/>
    </source>
</evidence>
<feature type="binding site" evidence="11">
    <location>
        <position position="497"/>
    </location>
    <ligand>
        <name>Mn(2+)</name>
        <dbReference type="ChEBI" id="CHEBI:29035"/>
    </ligand>
</feature>
<evidence type="ECO:0000256" key="2">
    <source>
        <dbReference type="ARBA" id="ARBA00004936"/>
    </source>
</evidence>
<evidence type="ECO:0000256" key="5">
    <source>
        <dbReference type="ARBA" id="ARBA00022692"/>
    </source>
</evidence>
<dbReference type="Gene3D" id="3.40.720.10">
    <property type="entry name" value="Alkaline Phosphatase, subunit A"/>
    <property type="match status" value="1"/>
</dbReference>
<feature type="binding site" evidence="11">
    <location>
        <position position="325"/>
    </location>
    <ligand>
        <name>Mn(2+)</name>
        <dbReference type="ChEBI" id="CHEBI:29035"/>
    </ligand>
</feature>